<dbReference type="Proteomes" id="UP000046395">
    <property type="component" value="Unassembled WGS sequence"/>
</dbReference>
<proteinExistence type="predicted"/>
<protein>
    <submittedName>
        <fullName evidence="3">Uncharacterized protein</fullName>
    </submittedName>
</protein>
<organism evidence="2 3">
    <name type="scientific">Trichuris muris</name>
    <name type="common">Mouse whipworm</name>
    <dbReference type="NCBI Taxonomy" id="70415"/>
    <lineage>
        <taxon>Eukaryota</taxon>
        <taxon>Metazoa</taxon>
        <taxon>Ecdysozoa</taxon>
        <taxon>Nematoda</taxon>
        <taxon>Enoplea</taxon>
        <taxon>Dorylaimia</taxon>
        <taxon>Trichinellida</taxon>
        <taxon>Trichuridae</taxon>
        <taxon>Trichuris</taxon>
    </lineage>
</organism>
<name>A0A5S6Q900_TRIMR</name>
<reference evidence="3" key="1">
    <citation type="submission" date="2019-12" db="UniProtKB">
        <authorList>
            <consortium name="WormBaseParasite"/>
        </authorList>
    </citation>
    <scope>IDENTIFICATION</scope>
</reference>
<evidence type="ECO:0000313" key="3">
    <source>
        <dbReference type="WBParaSite" id="TMUE_1000003796.1"/>
    </source>
</evidence>
<evidence type="ECO:0000256" key="1">
    <source>
        <dbReference type="SAM" id="SignalP"/>
    </source>
</evidence>
<sequence length="137" mass="15759">MKLLLVQLSLLCATSSPFSLRDILLPARQIADDGPDMKWTEEDSYLYDGWTVESAQANFITVYCEKFKCKEQILNSMSSMADNAKYTSELVKSANCMHDCNVEFSKTETSRRIARLYVEEVYLPKKKEHFKKAGLRI</sequence>
<keyword evidence="2" id="KW-1185">Reference proteome</keyword>
<accession>A0A5S6Q900</accession>
<feature type="signal peptide" evidence="1">
    <location>
        <begin position="1"/>
        <end position="17"/>
    </location>
</feature>
<dbReference type="AlphaFoldDB" id="A0A5S6Q900"/>
<feature type="chain" id="PRO_5024313416" evidence="1">
    <location>
        <begin position="18"/>
        <end position="137"/>
    </location>
</feature>
<keyword evidence="1" id="KW-0732">Signal</keyword>
<evidence type="ECO:0000313" key="2">
    <source>
        <dbReference type="Proteomes" id="UP000046395"/>
    </source>
</evidence>
<dbReference type="WBParaSite" id="TMUE_1000003796.1">
    <property type="protein sequence ID" value="TMUE_1000003796.1"/>
    <property type="gene ID" value="WBGene00287811"/>
</dbReference>